<organism evidence="2">
    <name type="scientific">Arion vulgaris</name>
    <dbReference type="NCBI Taxonomy" id="1028688"/>
    <lineage>
        <taxon>Eukaryota</taxon>
        <taxon>Metazoa</taxon>
        <taxon>Spiralia</taxon>
        <taxon>Lophotrochozoa</taxon>
        <taxon>Mollusca</taxon>
        <taxon>Gastropoda</taxon>
        <taxon>Heterobranchia</taxon>
        <taxon>Euthyneura</taxon>
        <taxon>Panpulmonata</taxon>
        <taxon>Eupulmonata</taxon>
        <taxon>Stylommatophora</taxon>
        <taxon>Helicina</taxon>
        <taxon>Arionoidea</taxon>
        <taxon>Arionidae</taxon>
        <taxon>Arion</taxon>
    </lineage>
</organism>
<evidence type="ECO:0000256" key="1">
    <source>
        <dbReference type="SAM" id="MobiDB-lite"/>
    </source>
</evidence>
<evidence type="ECO:0000313" key="2">
    <source>
        <dbReference type="EMBL" id="CEK74235.1"/>
    </source>
</evidence>
<protein>
    <submittedName>
        <fullName evidence="2">Uncharacterized protein</fullName>
    </submittedName>
</protein>
<feature type="region of interest" description="Disordered" evidence="1">
    <location>
        <begin position="28"/>
        <end position="54"/>
    </location>
</feature>
<accession>A0A0B7A2P7</accession>
<gene>
    <name evidence="2" type="primary">ORF90227</name>
</gene>
<sequence length="54" mass="6337">MMVNFGNDQIALIGRHYQDRWSVTTALDHHKQGSTHPLVHRPQENYPDLQQAKR</sequence>
<reference evidence="2" key="1">
    <citation type="submission" date="2014-12" db="EMBL/GenBank/DDBJ databases">
        <title>Insight into the proteome of Arion vulgaris.</title>
        <authorList>
            <person name="Aradska J."/>
            <person name="Bulat T."/>
            <person name="Smidak R."/>
            <person name="Sarate P."/>
            <person name="Gangsoo J."/>
            <person name="Sialana F."/>
            <person name="Bilban M."/>
            <person name="Lubec G."/>
        </authorList>
    </citation>
    <scope>NUCLEOTIDE SEQUENCE</scope>
    <source>
        <tissue evidence="2">Skin</tissue>
    </source>
</reference>
<dbReference type="EMBL" id="HACG01027370">
    <property type="protein sequence ID" value="CEK74235.1"/>
    <property type="molecule type" value="Transcribed_RNA"/>
</dbReference>
<proteinExistence type="predicted"/>
<dbReference type="AlphaFoldDB" id="A0A0B7A2P7"/>
<name>A0A0B7A2P7_9EUPU</name>